<feature type="compositionally biased region" description="Low complexity" evidence="1">
    <location>
        <begin position="20"/>
        <end position="32"/>
    </location>
</feature>
<feature type="region of interest" description="Disordered" evidence="1">
    <location>
        <begin position="363"/>
        <end position="429"/>
    </location>
</feature>
<dbReference type="GO" id="GO:0009330">
    <property type="term" value="C:DNA topoisomerase type II (double strand cut, ATP-hydrolyzing) complex"/>
    <property type="evidence" value="ECO:0007669"/>
    <property type="project" value="EnsemblPlants"/>
</dbReference>
<dbReference type="Gramene" id="PRQ60624">
    <property type="protein sequence ID" value="PRQ60624"/>
    <property type="gene ID" value="RchiOBHm_Chr1g0383301"/>
</dbReference>
<gene>
    <name evidence="2" type="ORF">RchiOBHm_Chr1g0383301</name>
</gene>
<feature type="compositionally biased region" description="Polar residues" evidence="1">
    <location>
        <begin position="164"/>
        <end position="174"/>
    </location>
</feature>
<dbReference type="OMA" id="QTDQNEG"/>
<name>A0A2P6SPK0_ROSCH</name>
<dbReference type="Proteomes" id="UP000238479">
    <property type="component" value="Chromosome 1"/>
</dbReference>
<dbReference type="GO" id="GO:0048367">
    <property type="term" value="P:shoot system development"/>
    <property type="evidence" value="ECO:0007669"/>
    <property type="project" value="EnsemblPlants"/>
</dbReference>
<dbReference type="EMBL" id="PDCK01000039">
    <property type="protein sequence ID" value="PRQ60624.1"/>
    <property type="molecule type" value="Genomic_DNA"/>
</dbReference>
<dbReference type="GO" id="GO:0051276">
    <property type="term" value="P:chromosome organization"/>
    <property type="evidence" value="ECO:0007669"/>
    <property type="project" value="EnsemblPlants"/>
</dbReference>
<dbReference type="GO" id="GO:0042023">
    <property type="term" value="P:DNA endoreduplication"/>
    <property type="evidence" value="ECO:0007669"/>
    <property type="project" value="EnsemblPlants"/>
</dbReference>
<accession>A0A2P6SPK0</accession>
<feature type="compositionally biased region" description="Basic and acidic residues" evidence="1">
    <location>
        <begin position="93"/>
        <end position="134"/>
    </location>
</feature>
<reference evidence="2 3" key="1">
    <citation type="journal article" date="2018" name="Nat. Genet.">
        <title>The Rosa genome provides new insights in the design of modern roses.</title>
        <authorList>
            <person name="Bendahmane M."/>
        </authorList>
    </citation>
    <scope>NUCLEOTIDE SEQUENCE [LARGE SCALE GENOMIC DNA]</scope>
    <source>
        <strain evidence="3">cv. Old Blush</strain>
    </source>
</reference>
<dbReference type="GO" id="GO:0048364">
    <property type="term" value="P:root development"/>
    <property type="evidence" value="ECO:0007669"/>
    <property type="project" value="EnsemblPlants"/>
</dbReference>
<evidence type="ECO:0000313" key="3">
    <source>
        <dbReference type="Proteomes" id="UP000238479"/>
    </source>
</evidence>
<keyword evidence="2" id="KW-0238">DNA-binding</keyword>
<dbReference type="STRING" id="74649.A0A2P6SPK0"/>
<sequence length="429" mass="46882">MSREGSPDWLRTFQVPKTESVLSLSSDSEFSLNGLNSGEDNSDGRELSPHKSSGFDEDDDDDDNDNDNEVIGKFLGKSVAAFPSDKRLKGKSPKREEKVEEDIPQKKKKSDGSKKREGKTRTVVEKPSKTHEPNDSVLALSSDSDPENSPPREDGIHDGESSDLKTSQLQSIGNSEDAALMGSSEESPSKQATKGKSLKKSPKGKGQSPKKEKKKIDSKEKEGICGDVEVAEKEASDKQIEPRVSTTTLPLVLSEKVHRTKALVECEKDSIDLSGDMGAVGRVVVSDSRSGHSEMCLDLKGTIYKTTIVPSRTFCVVSFGPSEAKIEAIMNDFIQLKPETYEAETMVEGTLEGFLFDSEDEADKVPKATPHQTDKNEDTEEQTNGTTKGKADKASRVVKKRDKPAGGKPQPPKKARKKTQLSKKPKNKK</sequence>
<proteinExistence type="predicted"/>
<feature type="compositionally biased region" description="Basic residues" evidence="1">
    <location>
        <begin position="411"/>
        <end position="429"/>
    </location>
</feature>
<protein>
    <submittedName>
        <fullName evidence="2">Putative DNA-binding protein BIN4</fullName>
    </submittedName>
</protein>
<feature type="region of interest" description="Disordered" evidence="1">
    <location>
        <begin position="1"/>
        <end position="221"/>
    </location>
</feature>
<evidence type="ECO:0000313" key="2">
    <source>
        <dbReference type="EMBL" id="PRQ60624.1"/>
    </source>
</evidence>
<keyword evidence="3" id="KW-1185">Reference proteome</keyword>
<feature type="compositionally biased region" description="Basic and acidic residues" evidence="1">
    <location>
        <begin position="150"/>
        <end position="163"/>
    </location>
</feature>
<evidence type="ECO:0000256" key="1">
    <source>
        <dbReference type="SAM" id="MobiDB-lite"/>
    </source>
</evidence>
<dbReference type="GO" id="GO:0003690">
    <property type="term" value="F:double-stranded DNA binding"/>
    <property type="evidence" value="ECO:0007669"/>
    <property type="project" value="EnsemblPlants"/>
</dbReference>
<dbReference type="GO" id="GO:0010090">
    <property type="term" value="P:trichome morphogenesis"/>
    <property type="evidence" value="ECO:0007669"/>
    <property type="project" value="EnsemblPlants"/>
</dbReference>
<dbReference type="PANTHER" id="PTHR34810">
    <property type="entry name" value="DNA-BINDING PROTEIN BIN4"/>
    <property type="match status" value="1"/>
</dbReference>
<dbReference type="GO" id="GO:0090627">
    <property type="term" value="P:plant epidermal cell differentiation"/>
    <property type="evidence" value="ECO:0007669"/>
    <property type="project" value="EnsemblPlants"/>
</dbReference>
<dbReference type="InterPro" id="IPR033246">
    <property type="entry name" value="BIN4"/>
</dbReference>
<organism evidence="2 3">
    <name type="scientific">Rosa chinensis</name>
    <name type="common">China rose</name>
    <dbReference type="NCBI Taxonomy" id="74649"/>
    <lineage>
        <taxon>Eukaryota</taxon>
        <taxon>Viridiplantae</taxon>
        <taxon>Streptophyta</taxon>
        <taxon>Embryophyta</taxon>
        <taxon>Tracheophyta</taxon>
        <taxon>Spermatophyta</taxon>
        <taxon>Magnoliopsida</taxon>
        <taxon>eudicotyledons</taxon>
        <taxon>Gunneridae</taxon>
        <taxon>Pentapetalae</taxon>
        <taxon>rosids</taxon>
        <taxon>fabids</taxon>
        <taxon>Rosales</taxon>
        <taxon>Rosaceae</taxon>
        <taxon>Rosoideae</taxon>
        <taxon>Rosoideae incertae sedis</taxon>
        <taxon>Rosa</taxon>
    </lineage>
</organism>
<comment type="caution">
    <text evidence="2">The sequence shown here is derived from an EMBL/GenBank/DDBJ whole genome shotgun (WGS) entry which is preliminary data.</text>
</comment>
<dbReference type="GO" id="GO:0005634">
    <property type="term" value="C:nucleus"/>
    <property type="evidence" value="ECO:0007669"/>
    <property type="project" value="EnsemblPlants"/>
</dbReference>
<dbReference type="PANTHER" id="PTHR34810:SF1">
    <property type="entry name" value="DNA-BINDING PROTEIN BIN4"/>
    <property type="match status" value="1"/>
</dbReference>
<feature type="compositionally biased region" description="Acidic residues" evidence="1">
    <location>
        <begin position="55"/>
        <end position="68"/>
    </location>
</feature>
<dbReference type="AlphaFoldDB" id="A0A2P6SPK0"/>
<dbReference type="GO" id="GO:0030307">
    <property type="term" value="P:positive regulation of cell growth"/>
    <property type="evidence" value="ECO:0007669"/>
    <property type="project" value="EnsemblPlants"/>
</dbReference>